<comment type="caution">
    <text evidence="2">The sequence shown here is derived from an EMBL/GenBank/DDBJ whole genome shotgun (WGS) entry which is preliminary data.</text>
</comment>
<gene>
    <name evidence="2" type="ORF">CR513_15288</name>
</gene>
<accession>A0A371HF27</accession>
<evidence type="ECO:0000313" key="3">
    <source>
        <dbReference type="Proteomes" id="UP000257109"/>
    </source>
</evidence>
<reference evidence="2" key="1">
    <citation type="submission" date="2018-05" db="EMBL/GenBank/DDBJ databases">
        <title>Draft genome of Mucuna pruriens seed.</title>
        <authorList>
            <person name="Nnadi N.E."/>
            <person name="Vos R."/>
            <person name="Hasami M.H."/>
            <person name="Devisetty U.K."/>
            <person name="Aguiy J.C."/>
        </authorList>
    </citation>
    <scope>NUCLEOTIDE SEQUENCE [LARGE SCALE GENOMIC DNA]</scope>
    <source>
        <strain evidence="2">JCA_2017</strain>
    </source>
</reference>
<proteinExistence type="predicted"/>
<dbReference type="EMBL" id="QJKJ01002778">
    <property type="protein sequence ID" value="RDY01399.1"/>
    <property type="molecule type" value="Genomic_DNA"/>
</dbReference>
<feature type="region of interest" description="Disordered" evidence="1">
    <location>
        <begin position="113"/>
        <end position="133"/>
    </location>
</feature>
<feature type="non-terminal residue" evidence="2">
    <location>
        <position position="1"/>
    </location>
</feature>
<evidence type="ECO:0000313" key="2">
    <source>
        <dbReference type="EMBL" id="RDY01399.1"/>
    </source>
</evidence>
<dbReference type="AlphaFoldDB" id="A0A371HF27"/>
<sequence>MEHTCSSIRRYVSNKRLENQYVTTLRASRVLKKIHMEEILGKLKVHDMELNKDEGQQKGKSIALKAQKTPKGSASKAFKAEELCGDTSNEDCYDKDELTFMSRNIQSIWKHKRGSRWKNISRKHTKKQKTKYK</sequence>
<dbReference type="Proteomes" id="UP000257109">
    <property type="component" value="Unassembled WGS sequence"/>
</dbReference>
<protein>
    <submittedName>
        <fullName evidence="2">Uncharacterized protein</fullName>
    </submittedName>
</protein>
<name>A0A371HF27_MUCPR</name>
<evidence type="ECO:0000256" key="1">
    <source>
        <dbReference type="SAM" id="MobiDB-lite"/>
    </source>
</evidence>
<organism evidence="2 3">
    <name type="scientific">Mucuna pruriens</name>
    <name type="common">Velvet bean</name>
    <name type="synonym">Dolichos pruriens</name>
    <dbReference type="NCBI Taxonomy" id="157652"/>
    <lineage>
        <taxon>Eukaryota</taxon>
        <taxon>Viridiplantae</taxon>
        <taxon>Streptophyta</taxon>
        <taxon>Embryophyta</taxon>
        <taxon>Tracheophyta</taxon>
        <taxon>Spermatophyta</taxon>
        <taxon>Magnoliopsida</taxon>
        <taxon>eudicotyledons</taxon>
        <taxon>Gunneridae</taxon>
        <taxon>Pentapetalae</taxon>
        <taxon>rosids</taxon>
        <taxon>fabids</taxon>
        <taxon>Fabales</taxon>
        <taxon>Fabaceae</taxon>
        <taxon>Papilionoideae</taxon>
        <taxon>50 kb inversion clade</taxon>
        <taxon>NPAAA clade</taxon>
        <taxon>indigoferoid/millettioid clade</taxon>
        <taxon>Phaseoleae</taxon>
        <taxon>Mucuna</taxon>
    </lineage>
</organism>
<keyword evidence="3" id="KW-1185">Reference proteome</keyword>